<keyword evidence="4" id="KW-0238">DNA-binding</keyword>
<accession>A0A1T5LBK7</accession>
<dbReference type="GO" id="GO:0003677">
    <property type="term" value="F:DNA binding"/>
    <property type="evidence" value="ECO:0007669"/>
    <property type="project" value="UniProtKB-KW"/>
</dbReference>
<evidence type="ECO:0000259" key="3">
    <source>
        <dbReference type="Pfam" id="PF25583"/>
    </source>
</evidence>
<evidence type="ECO:0000259" key="1">
    <source>
        <dbReference type="Pfam" id="PF08279"/>
    </source>
</evidence>
<protein>
    <submittedName>
        <fullName evidence="4">Predicted DNA-binding transcriptional regulator YafY, contains an HTH and WYL domains</fullName>
    </submittedName>
</protein>
<organism evidence="4 5">
    <name type="scientific">Pseudoxanthomonas indica</name>
    <dbReference type="NCBI Taxonomy" id="428993"/>
    <lineage>
        <taxon>Bacteria</taxon>
        <taxon>Pseudomonadati</taxon>
        <taxon>Pseudomonadota</taxon>
        <taxon>Gammaproteobacteria</taxon>
        <taxon>Lysobacterales</taxon>
        <taxon>Lysobacteraceae</taxon>
        <taxon>Pseudoxanthomonas</taxon>
    </lineage>
</organism>
<dbReference type="InterPro" id="IPR026881">
    <property type="entry name" value="WYL_dom"/>
</dbReference>
<evidence type="ECO:0000313" key="4">
    <source>
        <dbReference type="EMBL" id="SKC72768.1"/>
    </source>
</evidence>
<dbReference type="InterPro" id="IPR036388">
    <property type="entry name" value="WH-like_DNA-bd_sf"/>
</dbReference>
<dbReference type="Pfam" id="PF08279">
    <property type="entry name" value="HTH_11"/>
    <property type="match status" value="1"/>
</dbReference>
<dbReference type="Pfam" id="PF13280">
    <property type="entry name" value="WYL"/>
    <property type="match status" value="1"/>
</dbReference>
<dbReference type="PANTHER" id="PTHR34580">
    <property type="match status" value="1"/>
</dbReference>
<dbReference type="STRING" id="428993.SAMN06296058_2178"/>
<name>A0A1T5LBK7_9GAMM</name>
<keyword evidence="5" id="KW-1185">Reference proteome</keyword>
<reference evidence="4 5" key="1">
    <citation type="submission" date="2017-02" db="EMBL/GenBank/DDBJ databases">
        <authorList>
            <person name="Peterson S.W."/>
        </authorList>
    </citation>
    <scope>NUCLEOTIDE SEQUENCE [LARGE SCALE GENOMIC DNA]</scope>
    <source>
        <strain evidence="4 5">P15</strain>
    </source>
</reference>
<dbReference type="Pfam" id="PF25583">
    <property type="entry name" value="WCX"/>
    <property type="match status" value="1"/>
</dbReference>
<gene>
    <name evidence="4" type="ORF">SAMN06296058_2178</name>
</gene>
<feature type="domain" description="WYL" evidence="2">
    <location>
        <begin position="162"/>
        <end position="228"/>
    </location>
</feature>
<dbReference type="InterPro" id="IPR057727">
    <property type="entry name" value="WCX_dom"/>
</dbReference>
<feature type="domain" description="Helix-turn-helix type 11" evidence="1">
    <location>
        <begin position="24"/>
        <end position="79"/>
    </location>
</feature>
<evidence type="ECO:0000259" key="2">
    <source>
        <dbReference type="Pfam" id="PF13280"/>
    </source>
</evidence>
<dbReference type="PANTHER" id="PTHR34580:SF3">
    <property type="entry name" value="PROTEIN PAFB"/>
    <property type="match status" value="1"/>
</dbReference>
<dbReference type="SUPFAM" id="SSF46785">
    <property type="entry name" value="Winged helix' DNA-binding domain"/>
    <property type="match status" value="1"/>
</dbReference>
<evidence type="ECO:0000313" key="5">
    <source>
        <dbReference type="Proteomes" id="UP000190341"/>
    </source>
</evidence>
<dbReference type="Proteomes" id="UP000190341">
    <property type="component" value="Unassembled WGS sequence"/>
</dbReference>
<dbReference type="InterPro" id="IPR051534">
    <property type="entry name" value="CBASS_pafABC_assoc_protein"/>
</dbReference>
<dbReference type="EMBL" id="FUZV01000002">
    <property type="protein sequence ID" value="SKC72768.1"/>
    <property type="molecule type" value="Genomic_DNA"/>
</dbReference>
<dbReference type="InterPro" id="IPR013196">
    <property type="entry name" value="HTH_11"/>
</dbReference>
<dbReference type="Gene3D" id="1.10.10.10">
    <property type="entry name" value="Winged helix-like DNA-binding domain superfamily/Winged helix DNA-binding domain"/>
    <property type="match status" value="1"/>
</dbReference>
<feature type="domain" description="WCX" evidence="3">
    <location>
        <begin position="259"/>
        <end position="333"/>
    </location>
</feature>
<sequence length="341" mass="38690">MPTRTGRRKRPRLGHNHGMDKIERITSLHRILKASRYPVTVKRLQEELGCSRATVYRDLAYLRDALMAPIEGDGEAGFRYNASEGDRFELPGLWLSSEELYALLAAQQLLVRTGGGVLSGALAPLQKRIEGLLADHAGVSQWPVDRVRVIPHRGRHIDEASFRAVASAVLERRQLAFEYRARSTDERTRRLVSPQRITHYRDNWYLDAWDHERQGLRSFAVDRMGQARALDEPAKDLSNDDLNHHLASSYGIFSGEPKGWATIVFSAKAARWVADEQWHSKQQGRMLSDGRYELKVPYSVSRELLMDILHYGADAEIVEPAVLREQAKSLLELALANYAKA</sequence>
<proteinExistence type="predicted"/>
<dbReference type="InterPro" id="IPR036390">
    <property type="entry name" value="WH_DNA-bd_sf"/>
</dbReference>
<dbReference type="AlphaFoldDB" id="A0A1T5LBK7"/>
<dbReference type="PROSITE" id="PS52050">
    <property type="entry name" value="WYL"/>
    <property type="match status" value="1"/>
</dbReference>